<name>A0A183UXV1_TOXCA</name>
<dbReference type="InterPro" id="IPR050410">
    <property type="entry name" value="CCR4/nocturin_mRNA_transcr"/>
</dbReference>
<dbReference type="WBParaSite" id="TCNE_0001332101-mRNA-1">
    <property type="protein sequence ID" value="TCNE_0001332101-mRNA-1"/>
    <property type="gene ID" value="TCNE_0001332101"/>
</dbReference>
<dbReference type="SUPFAM" id="SSF56219">
    <property type="entry name" value="DNase I-like"/>
    <property type="match status" value="1"/>
</dbReference>
<dbReference type="InterPro" id="IPR036691">
    <property type="entry name" value="Endo/exonu/phosph_ase_sf"/>
</dbReference>
<dbReference type="Gene3D" id="3.60.10.10">
    <property type="entry name" value="Endonuclease/exonuclease/phosphatase"/>
    <property type="match status" value="1"/>
</dbReference>
<evidence type="ECO:0000313" key="3">
    <source>
        <dbReference type="Proteomes" id="UP000050794"/>
    </source>
</evidence>
<accession>A0A183UXV1</accession>
<feature type="domain" description="Endonuclease/exonuclease/phosphatase" evidence="1">
    <location>
        <begin position="4"/>
        <end position="326"/>
    </location>
</feature>
<dbReference type="AlphaFoldDB" id="A0A183UXV1"/>
<evidence type="ECO:0000313" key="4">
    <source>
        <dbReference type="WBParaSite" id="TCNE_0001332101-mRNA-1"/>
    </source>
</evidence>
<dbReference type="GO" id="GO:0000175">
    <property type="term" value="F:3'-5'-RNA exonuclease activity"/>
    <property type="evidence" value="ECO:0007669"/>
    <property type="project" value="TreeGrafter"/>
</dbReference>
<evidence type="ECO:0000313" key="2">
    <source>
        <dbReference type="EMBL" id="VDM44642.1"/>
    </source>
</evidence>
<dbReference type="PANTHER" id="PTHR12121:SF34">
    <property type="entry name" value="PROTEIN ANGEL"/>
    <property type="match status" value="1"/>
</dbReference>
<dbReference type="PANTHER" id="PTHR12121">
    <property type="entry name" value="CARBON CATABOLITE REPRESSOR PROTEIN 4"/>
    <property type="match status" value="1"/>
</dbReference>
<gene>
    <name evidence="2" type="ORF">TCNE_LOCUS13321</name>
</gene>
<dbReference type="EMBL" id="UYWY01021671">
    <property type="protein sequence ID" value="VDM44642.1"/>
    <property type="molecule type" value="Genomic_DNA"/>
</dbReference>
<protein>
    <submittedName>
        <fullName evidence="4">Endo/exonuclease/phosphatase domain-containing protein</fullName>
    </submittedName>
</protein>
<reference evidence="4" key="1">
    <citation type="submission" date="2016-06" db="UniProtKB">
        <authorList>
            <consortium name="WormBaseParasite"/>
        </authorList>
    </citation>
    <scope>IDENTIFICATION</scope>
</reference>
<evidence type="ECO:0000259" key="1">
    <source>
        <dbReference type="Pfam" id="PF03372"/>
    </source>
</evidence>
<keyword evidence="3" id="KW-1185">Reference proteome</keyword>
<organism evidence="3 4">
    <name type="scientific">Toxocara canis</name>
    <name type="common">Canine roundworm</name>
    <dbReference type="NCBI Taxonomy" id="6265"/>
    <lineage>
        <taxon>Eukaryota</taxon>
        <taxon>Metazoa</taxon>
        <taxon>Ecdysozoa</taxon>
        <taxon>Nematoda</taxon>
        <taxon>Chromadorea</taxon>
        <taxon>Rhabditida</taxon>
        <taxon>Spirurina</taxon>
        <taxon>Ascaridomorpha</taxon>
        <taxon>Ascaridoidea</taxon>
        <taxon>Toxocaridae</taxon>
        <taxon>Toxocara</taxon>
    </lineage>
</organism>
<dbReference type="InterPro" id="IPR005135">
    <property type="entry name" value="Endo/exonuclease/phosphatase"/>
</dbReference>
<reference evidence="2 3" key="2">
    <citation type="submission" date="2018-11" db="EMBL/GenBank/DDBJ databases">
        <authorList>
            <consortium name="Pathogen Informatics"/>
        </authorList>
    </citation>
    <scope>NUCLEOTIDE SEQUENCE [LARGE SCALE GENOMIC DNA]</scope>
</reference>
<proteinExistence type="predicted"/>
<sequence>MNSSFGREYQLTWEYRSTLLAREFSMIDADVLCLQEVQYDHYKDFYEPTLKAAGYTGVYKRRTGAMIDGCAIFYRSNLELVAYRPLDYRFHEYTHLNKDNIGQLVRFKVKNNDAQICVFNTHLVFNKRLGDVKLAQTAVLLAILDEECCNSSEQQCPYIICGDFNMEPYSPMYNFFTGGSLSFENLKQFEVSGQGEFGGLPLEADILPSSSNIGYDCRFGDSTGVHECDPLKWTHNLKMASVYSHLTRNSAPEVSTFQSEDAHNPDFIFYSVKQRDVQKLNNKANQDAILLTEGPLHLVRRLTLPDETVLRSTLGPWPNSTTPSDHIPLIADFVLE</sequence>
<dbReference type="Pfam" id="PF03372">
    <property type="entry name" value="Exo_endo_phos"/>
    <property type="match status" value="1"/>
</dbReference>
<dbReference type="Proteomes" id="UP000050794">
    <property type="component" value="Unassembled WGS sequence"/>
</dbReference>